<organism evidence="4 5">
    <name type="scientific">Cellulomonas iranensis</name>
    <dbReference type="NCBI Taxonomy" id="76862"/>
    <lineage>
        <taxon>Bacteria</taxon>
        <taxon>Bacillati</taxon>
        <taxon>Actinomycetota</taxon>
        <taxon>Actinomycetes</taxon>
        <taxon>Micrococcales</taxon>
        <taxon>Cellulomonadaceae</taxon>
        <taxon>Cellulomonas</taxon>
    </lineage>
</organism>
<dbReference type="NCBIfam" id="TIGR00026">
    <property type="entry name" value="hi_GC_TIGR00026"/>
    <property type="match status" value="1"/>
</dbReference>
<reference evidence="4 5" key="1">
    <citation type="submission" date="2023-07" db="EMBL/GenBank/DDBJ databases">
        <title>Sequencing the genomes of 1000 actinobacteria strains.</title>
        <authorList>
            <person name="Klenk H.-P."/>
        </authorList>
    </citation>
    <scope>NUCLEOTIDE SEQUENCE [LARGE SCALE GENOMIC DNA]</scope>
    <source>
        <strain evidence="4 5">DSM 14785</strain>
    </source>
</reference>
<dbReference type="SUPFAM" id="SSF50475">
    <property type="entry name" value="FMN-binding split barrel"/>
    <property type="match status" value="1"/>
</dbReference>
<dbReference type="PANTHER" id="PTHR39428">
    <property type="entry name" value="F420H(2)-DEPENDENT QUINONE REDUCTASE RV1261C"/>
    <property type="match status" value="1"/>
</dbReference>
<proteinExistence type="inferred from homology"/>
<protein>
    <submittedName>
        <fullName evidence="4">Deazaflavin-dependent oxidoreductase (Nitroreductase family)</fullName>
    </submittedName>
</protein>
<dbReference type="PANTHER" id="PTHR39428:SF3">
    <property type="entry name" value="DEAZAFLAVIN-DEPENDENT NITROREDUCTASE"/>
    <property type="match status" value="1"/>
</dbReference>
<accession>A0ABU0GGL1</accession>
<comment type="caution">
    <text evidence="4">The sequence shown here is derived from an EMBL/GenBank/DDBJ whole genome shotgun (WGS) entry which is preliminary data.</text>
</comment>
<evidence type="ECO:0000256" key="3">
    <source>
        <dbReference type="SAM" id="Phobius"/>
    </source>
</evidence>
<evidence type="ECO:0000313" key="5">
    <source>
        <dbReference type="Proteomes" id="UP001240250"/>
    </source>
</evidence>
<keyword evidence="3" id="KW-0472">Membrane</keyword>
<dbReference type="Gene3D" id="2.30.110.10">
    <property type="entry name" value="Electron Transport, Fmn-binding Protein, Chain A"/>
    <property type="match status" value="1"/>
</dbReference>
<feature type="transmembrane region" description="Helical" evidence="3">
    <location>
        <begin position="178"/>
        <end position="197"/>
    </location>
</feature>
<dbReference type="RefSeq" id="WP_070319697.1">
    <property type="nucleotide sequence ID" value="NZ_JAGIBB010000019.1"/>
</dbReference>
<keyword evidence="5" id="KW-1185">Reference proteome</keyword>
<comment type="catalytic activity">
    <reaction evidence="2">
        <text>oxidized coenzyme F420-(gamma-L-Glu)(n) + a quinol + H(+) = reduced coenzyme F420-(gamma-L-Glu)(n) + a quinone</text>
        <dbReference type="Rhea" id="RHEA:39663"/>
        <dbReference type="Rhea" id="RHEA-COMP:12939"/>
        <dbReference type="Rhea" id="RHEA-COMP:14378"/>
        <dbReference type="ChEBI" id="CHEBI:15378"/>
        <dbReference type="ChEBI" id="CHEBI:24646"/>
        <dbReference type="ChEBI" id="CHEBI:132124"/>
        <dbReference type="ChEBI" id="CHEBI:133980"/>
        <dbReference type="ChEBI" id="CHEBI:139511"/>
    </reaction>
</comment>
<evidence type="ECO:0000313" key="4">
    <source>
        <dbReference type="EMBL" id="MDQ0424489.1"/>
    </source>
</evidence>
<evidence type="ECO:0000256" key="2">
    <source>
        <dbReference type="ARBA" id="ARBA00049106"/>
    </source>
</evidence>
<keyword evidence="3" id="KW-0812">Transmembrane</keyword>
<name>A0ABU0GGL1_9CELL</name>
<dbReference type="EMBL" id="JAUSVM010000001">
    <property type="protein sequence ID" value="MDQ0424489.1"/>
    <property type="molecule type" value="Genomic_DNA"/>
</dbReference>
<keyword evidence="3" id="KW-1133">Transmembrane helix</keyword>
<feature type="transmembrane region" description="Helical" evidence="3">
    <location>
        <begin position="33"/>
        <end position="54"/>
    </location>
</feature>
<evidence type="ECO:0000256" key="1">
    <source>
        <dbReference type="ARBA" id="ARBA00008710"/>
    </source>
</evidence>
<dbReference type="Pfam" id="PF04075">
    <property type="entry name" value="F420H2_quin_red"/>
    <property type="match status" value="1"/>
</dbReference>
<dbReference type="Proteomes" id="UP001240250">
    <property type="component" value="Unassembled WGS sequence"/>
</dbReference>
<dbReference type="InterPro" id="IPR004378">
    <property type="entry name" value="F420H2_quin_Rdtase"/>
</dbReference>
<sequence>MSDPLPYGPVLARLAEPLRRGFLVVNRRVAAPLLRRGGGVLLATPLAGSILLLATRGRVSGERREVPLCYAVVDGAVVVVAGYGHAAQWYRNAVAHPEVEVTLPGAAFAGRAVEVVDDDARVRAMRVVAASMGVAGRSTLGDVAAMPDDEVLALARTLPMLAITPTAVLPGPFDPGGAATRAVLAAWLALPLVPLVGRAVRAWRRRG</sequence>
<dbReference type="InterPro" id="IPR012349">
    <property type="entry name" value="Split_barrel_FMN-bd"/>
</dbReference>
<gene>
    <name evidence="4" type="ORF">JO380_000870</name>
</gene>
<comment type="similarity">
    <text evidence="1">Belongs to the F420H(2)-dependent quinone reductase family.</text>
</comment>
<feature type="transmembrane region" description="Helical" evidence="3">
    <location>
        <begin position="66"/>
        <end position="86"/>
    </location>
</feature>